<keyword evidence="6" id="KW-1185">Reference proteome</keyword>
<dbReference type="PROSITE" id="PS50835">
    <property type="entry name" value="IG_LIKE"/>
    <property type="match status" value="2"/>
</dbReference>
<dbReference type="GO" id="GO:0050852">
    <property type="term" value="P:T cell receptor signaling pathway"/>
    <property type="evidence" value="ECO:0007669"/>
    <property type="project" value="TreeGrafter"/>
</dbReference>
<keyword evidence="2" id="KW-0472">Membrane</keyword>
<reference evidence="5" key="1">
    <citation type="submission" date="2025-08" db="UniProtKB">
        <authorList>
            <consortium name="Ensembl"/>
        </authorList>
    </citation>
    <scope>IDENTIFICATION</scope>
</reference>
<accession>A0A7N8WPH1</accession>
<evidence type="ECO:0000259" key="4">
    <source>
        <dbReference type="PROSITE" id="PS50835"/>
    </source>
</evidence>
<dbReference type="GeneTree" id="ENSGT01150000288727"/>
<dbReference type="Proteomes" id="UP000261640">
    <property type="component" value="Unplaced"/>
</dbReference>
<dbReference type="GO" id="GO:0009897">
    <property type="term" value="C:external side of plasma membrane"/>
    <property type="evidence" value="ECO:0007669"/>
    <property type="project" value="TreeGrafter"/>
</dbReference>
<protein>
    <recommendedName>
        <fullName evidence="4">Ig-like domain-containing protein</fullName>
    </recommendedName>
</protein>
<dbReference type="SUPFAM" id="SSF48726">
    <property type="entry name" value="Immunoglobulin"/>
    <property type="match status" value="2"/>
</dbReference>
<dbReference type="PANTHER" id="PTHR24100:SF151">
    <property type="entry name" value="ICOS LIGAND"/>
    <property type="match status" value="1"/>
</dbReference>
<evidence type="ECO:0000256" key="1">
    <source>
        <dbReference type="ARBA" id="ARBA00004370"/>
    </source>
</evidence>
<dbReference type="Gene3D" id="2.60.40.10">
    <property type="entry name" value="Immunoglobulins"/>
    <property type="match status" value="2"/>
</dbReference>
<feature type="domain" description="Ig-like" evidence="4">
    <location>
        <begin position="146"/>
        <end position="227"/>
    </location>
</feature>
<evidence type="ECO:0000256" key="2">
    <source>
        <dbReference type="ARBA" id="ARBA00023136"/>
    </source>
</evidence>
<sequence length="261" mass="29574">FKERVELKDSQMKSDVTFNDTCYMMIITAEPGDTVTLPCQVPRSSEILILQWTRPDLHPEYVFVHHLWSDPDTQHPSFKERVELKDSQMKDGDVSVTLKDVTLNDTGTYECRVIQTPGGIWMSTLHLNTGSGLSSDHVKVSLTEPGDTVTLPCQAPRSSEILILQWTRPDLHPEYVFVHHLWSDPDTQHPSFKERVELKDSQMKDGDVSVTLKDVTLNDTGTYECRVIQTPGGIWMSTLHLNVAEAGEFLSRHITFVHVAC</sequence>
<reference evidence="5" key="2">
    <citation type="submission" date="2025-09" db="UniProtKB">
        <authorList>
            <consortium name="Ensembl"/>
        </authorList>
    </citation>
    <scope>IDENTIFICATION</scope>
</reference>
<dbReference type="SMART" id="SM00408">
    <property type="entry name" value="IGc2"/>
    <property type="match status" value="2"/>
</dbReference>
<dbReference type="GO" id="GO:0001817">
    <property type="term" value="P:regulation of cytokine production"/>
    <property type="evidence" value="ECO:0007669"/>
    <property type="project" value="TreeGrafter"/>
</dbReference>
<dbReference type="InterPro" id="IPR050504">
    <property type="entry name" value="IgSF_BTN/MOG"/>
</dbReference>
<dbReference type="InterPro" id="IPR003599">
    <property type="entry name" value="Ig_sub"/>
</dbReference>
<evidence type="ECO:0000256" key="3">
    <source>
        <dbReference type="ARBA" id="ARBA00023319"/>
    </source>
</evidence>
<dbReference type="InterPro" id="IPR007110">
    <property type="entry name" value="Ig-like_dom"/>
</dbReference>
<feature type="domain" description="Ig-like" evidence="4">
    <location>
        <begin position="29"/>
        <end position="113"/>
    </location>
</feature>
<dbReference type="Ensembl" id="ENSMAMT00000051873.1">
    <property type="protein sequence ID" value="ENSMAMP00000039688.1"/>
    <property type="gene ID" value="ENSMAMG00000007379.2"/>
</dbReference>
<dbReference type="InterPro" id="IPR036179">
    <property type="entry name" value="Ig-like_dom_sf"/>
</dbReference>
<dbReference type="SMART" id="SM00406">
    <property type="entry name" value="IGv"/>
    <property type="match status" value="2"/>
</dbReference>
<proteinExistence type="predicted"/>
<evidence type="ECO:0000313" key="6">
    <source>
        <dbReference type="Proteomes" id="UP000261640"/>
    </source>
</evidence>
<dbReference type="InterPro" id="IPR003598">
    <property type="entry name" value="Ig_sub2"/>
</dbReference>
<dbReference type="PANTHER" id="PTHR24100">
    <property type="entry name" value="BUTYROPHILIN"/>
    <property type="match status" value="1"/>
</dbReference>
<keyword evidence="3" id="KW-0393">Immunoglobulin domain</keyword>
<dbReference type="Pfam" id="PF07686">
    <property type="entry name" value="V-set"/>
    <property type="match status" value="2"/>
</dbReference>
<dbReference type="InterPro" id="IPR013106">
    <property type="entry name" value="Ig_V-set"/>
</dbReference>
<dbReference type="InterPro" id="IPR013783">
    <property type="entry name" value="Ig-like_fold"/>
</dbReference>
<name>A0A7N8WPH1_9TELE</name>
<dbReference type="AlphaFoldDB" id="A0A7N8WPH1"/>
<comment type="subcellular location">
    <subcellularLocation>
        <location evidence="1">Membrane</location>
    </subcellularLocation>
</comment>
<dbReference type="GO" id="GO:0005102">
    <property type="term" value="F:signaling receptor binding"/>
    <property type="evidence" value="ECO:0007669"/>
    <property type="project" value="TreeGrafter"/>
</dbReference>
<organism evidence="5 6">
    <name type="scientific">Mastacembelus armatus</name>
    <name type="common">zig-zag eel</name>
    <dbReference type="NCBI Taxonomy" id="205130"/>
    <lineage>
        <taxon>Eukaryota</taxon>
        <taxon>Metazoa</taxon>
        <taxon>Chordata</taxon>
        <taxon>Craniata</taxon>
        <taxon>Vertebrata</taxon>
        <taxon>Euteleostomi</taxon>
        <taxon>Actinopterygii</taxon>
        <taxon>Neopterygii</taxon>
        <taxon>Teleostei</taxon>
        <taxon>Neoteleostei</taxon>
        <taxon>Acanthomorphata</taxon>
        <taxon>Anabantaria</taxon>
        <taxon>Synbranchiformes</taxon>
        <taxon>Mastacembelidae</taxon>
        <taxon>Mastacembelus</taxon>
    </lineage>
</organism>
<evidence type="ECO:0000313" key="5">
    <source>
        <dbReference type="Ensembl" id="ENSMAMP00000039688.1"/>
    </source>
</evidence>
<dbReference type="SMART" id="SM00409">
    <property type="entry name" value="IG"/>
    <property type="match status" value="2"/>
</dbReference>